<dbReference type="EMBL" id="MG010650">
    <property type="protein sequence ID" value="AXQ39827.1"/>
    <property type="molecule type" value="Genomic_DNA"/>
</dbReference>
<dbReference type="InterPro" id="IPR035595">
    <property type="entry name" value="UDP_glycos_trans_CS"/>
</dbReference>
<evidence type="ECO:0000256" key="7">
    <source>
        <dbReference type="RuleBase" id="RU362057"/>
    </source>
</evidence>
<dbReference type="PROSITE" id="PS00375">
    <property type="entry name" value="UDPGT"/>
    <property type="match status" value="1"/>
</dbReference>
<evidence type="ECO:0000256" key="4">
    <source>
        <dbReference type="ARBA" id="ARBA00022679"/>
    </source>
</evidence>
<dbReference type="AlphaFoldDB" id="A0A385CIM2"/>
<dbReference type="CDD" id="cd03784">
    <property type="entry name" value="GT1_Gtf-like"/>
    <property type="match status" value="1"/>
</dbReference>
<comment type="pathway">
    <text evidence="1">Secondary metabolite biosynthesis; terpenoid biosynthesis.</text>
</comment>
<dbReference type="Gene3D" id="3.40.50.2000">
    <property type="entry name" value="Glycogen Phosphorylase B"/>
    <property type="match status" value="2"/>
</dbReference>
<dbReference type="FunFam" id="3.40.50.2000:FF:000056">
    <property type="entry name" value="Glycosyltransferase"/>
    <property type="match status" value="1"/>
</dbReference>
<dbReference type="InterPro" id="IPR002213">
    <property type="entry name" value="UDP_glucos_trans"/>
</dbReference>
<dbReference type="UniPathway" id="UPA00213"/>
<evidence type="ECO:0000313" key="8">
    <source>
        <dbReference type="EMBL" id="AXQ39827.1"/>
    </source>
</evidence>
<dbReference type="Pfam" id="PF00201">
    <property type="entry name" value="UDPGT"/>
    <property type="match status" value="1"/>
</dbReference>
<organism evidence="8">
    <name type="scientific">Panax ginseng</name>
    <name type="common">Korean ginseng</name>
    <dbReference type="NCBI Taxonomy" id="4054"/>
    <lineage>
        <taxon>Eukaryota</taxon>
        <taxon>Viridiplantae</taxon>
        <taxon>Streptophyta</taxon>
        <taxon>Embryophyta</taxon>
        <taxon>Tracheophyta</taxon>
        <taxon>Spermatophyta</taxon>
        <taxon>Magnoliopsida</taxon>
        <taxon>eudicotyledons</taxon>
        <taxon>Gunneridae</taxon>
        <taxon>Pentapetalae</taxon>
        <taxon>asterids</taxon>
        <taxon>campanulids</taxon>
        <taxon>Apiales</taxon>
        <taxon>Araliaceae</taxon>
        <taxon>Panax</taxon>
    </lineage>
</organism>
<dbReference type="FunFam" id="3.40.50.2000:FF:000054">
    <property type="entry name" value="Glycosyltransferase"/>
    <property type="match status" value="1"/>
</dbReference>
<dbReference type="GO" id="GO:0016114">
    <property type="term" value="P:terpenoid biosynthetic process"/>
    <property type="evidence" value="ECO:0007669"/>
    <property type="project" value="UniProtKB-UniPathway"/>
</dbReference>
<dbReference type="PANTHER" id="PTHR48046">
    <property type="entry name" value="UDP-GLYCOSYLTRANSFERASE 72E1"/>
    <property type="match status" value="1"/>
</dbReference>
<evidence type="ECO:0000256" key="6">
    <source>
        <dbReference type="RuleBase" id="RU003718"/>
    </source>
</evidence>
<sequence>MDTEKLHVAIVASPGLGHLTPVLLLGNRLATHHNIHVTVIVVTTQLSPAESKILHPSTAPKLLNIVQVPHVDISGLIDANTKVVTQLSIMMRETRPRIRSAISAMNHRPDALIVDLFGSELFPIAEEFCMPRYIFVTSTAWFVALTTYCQVLDKEIQGEYVDQKEPLKIPGCRPVHPKDVVDPMLDRSDQQYREYIRHGVEYSMFDGILMNTWEDLEPTTIQALRNDEILQTVVKVPVYPIGPLSTPVKPVSQKSELIEWLDTQPSDSVMYVSFGSGGTMAAEQVNELAWGLELSQQRFIWVVRPPMESHADGTFFTAGNGPDGTPAYLPERFLTRTHKLGKVVPLWVPQMEILNHPSVGVFLSHCGWNSALESISNGVPMVAWPLYAEQRLNATLLTEDLGVAWRPTVLPAKKVVEREEIEKMVRNVMQYREEGKGRWERVKEVKCSGDRALSKGGSSYNSLCEVIKDCERRLKKLI</sequence>
<name>A0A385CIM2_PANGI</name>
<keyword evidence="5" id="KW-0414">Isoprene biosynthesis</keyword>
<dbReference type="EC" id="2.4.1.-" evidence="7"/>
<proteinExistence type="inferred from homology"/>
<dbReference type="SUPFAM" id="SSF53756">
    <property type="entry name" value="UDP-Glycosyltransferase/glycogen phosphorylase"/>
    <property type="match status" value="1"/>
</dbReference>
<dbReference type="PANTHER" id="PTHR48046:SF1">
    <property type="entry name" value="GLYCOSYLTRANSFERASE-RELATED"/>
    <property type="match status" value="1"/>
</dbReference>
<comment type="similarity">
    <text evidence="2 6">Belongs to the UDP-glycosyltransferase family.</text>
</comment>
<evidence type="ECO:0000256" key="1">
    <source>
        <dbReference type="ARBA" id="ARBA00004721"/>
    </source>
</evidence>
<accession>A0A385CIM2</accession>
<reference evidence="8" key="1">
    <citation type="journal article" date="2017" name="J. Ginseng Res.">
        <title>Overexpression of ginseng UGT72AL1 causes organ fusion in the axillary leaf branch of Arabidopsis.</title>
        <authorList>
            <person name="Nguyen N.Q."/>
            <person name="Lee O.R."/>
        </authorList>
    </citation>
    <scope>NUCLEOTIDE SEQUENCE</scope>
</reference>
<dbReference type="GO" id="GO:0008194">
    <property type="term" value="F:UDP-glycosyltransferase activity"/>
    <property type="evidence" value="ECO:0007669"/>
    <property type="project" value="InterPro"/>
</dbReference>
<evidence type="ECO:0000256" key="2">
    <source>
        <dbReference type="ARBA" id="ARBA00009995"/>
    </source>
</evidence>
<keyword evidence="3 6" id="KW-0328">Glycosyltransferase</keyword>
<protein>
    <recommendedName>
        <fullName evidence="7">Glycosyltransferase</fullName>
        <ecNumber evidence="7">2.4.1.-</ecNumber>
    </recommendedName>
</protein>
<evidence type="ECO:0000256" key="3">
    <source>
        <dbReference type="ARBA" id="ARBA00022676"/>
    </source>
</evidence>
<evidence type="ECO:0000256" key="5">
    <source>
        <dbReference type="ARBA" id="ARBA00023229"/>
    </source>
</evidence>
<dbReference type="SMR" id="A0A385CIM2"/>
<keyword evidence="4 6" id="KW-0808">Transferase</keyword>